<dbReference type="InterPro" id="IPR013766">
    <property type="entry name" value="Thioredoxin_domain"/>
</dbReference>
<accession>A0A7D8Z409</accession>
<dbReference type="Proteomes" id="UP000473826">
    <property type="component" value="Unassembled WGS sequence"/>
</dbReference>
<protein>
    <recommendedName>
        <fullName evidence="1">Thioredoxin domain-containing protein</fullName>
    </recommendedName>
</protein>
<dbReference type="CDD" id="cd02947">
    <property type="entry name" value="TRX_family"/>
    <property type="match status" value="1"/>
</dbReference>
<reference evidence="2 3" key="1">
    <citation type="journal article" date="2019" name="PLoS Genet.">
        <title>Convergent evolution of linked mating-type loci in basidiomycete fungi.</title>
        <authorList>
            <person name="Sun S."/>
            <person name="Coelho M.A."/>
            <person name="Heitman J."/>
            <person name="Nowrousian M."/>
        </authorList>
    </citation>
    <scope>NUCLEOTIDE SEQUENCE [LARGE SCALE GENOMIC DNA]</scope>
    <source>
        <strain evidence="2 3">CBS 4282</strain>
    </source>
</reference>
<dbReference type="Gene3D" id="3.40.30.10">
    <property type="entry name" value="Glutaredoxin"/>
    <property type="match status" value="1"/>
</dbReference>
<evidence type="ECO:0000313" key="3">
    <source>
        <dbReference type="Proteomes" id="UP000473826"/>
    </source>
</evidence>
<keyword evidence="3" id="KW-1185">Reference proteome</keyword>
<comment type="caution">
    <text evidence="2">The sequence shown here is derived from an EMBL/GenBank/DDBJ whole genome shotgun (WGS) entry which is preliminary data.</text>
</comment>
<name>A0A7D8Z409_VANHU</name>
<dbReference type="PROSITE" id="PS51352">
    <property type="entry name" value="THIOREDOXIN_2"/>
    <property type="match status" value="1"/>
</dbReference>
<dbReference type="Pfam" id="PF00085">
    <property type="entry name" value="Thioredoxin"/>
    <property type="match status" value="1"/>
</dbReference>
<evidence type="ECO:0000259" key="1">
    <source>
        <dbReference type="PROSITE" id="PS51352"/>
    </source>
</evidence>
<dbReference type="EMBL" id="QKWK01000004">
    <property type="protein sequence ID" value="TXT10921.1"/>
    <property type="molecule type" value="Genomic_DNA"/>
</dbReference>
<evidence type="ECO:0000313" key="2">
    <source>
        <dbReference type="EMBL" id="TXT10921.1"/>
    </source>
</evidence>
<dbReference type="GO" id="GO:0015035">
    <property type="term" value="F:protein-disulfide reductase activity"/>
    <property type="evidence" value="ECO:0007669"/>
    <property type="project" value="TreeGrafter"/>
</dbReference>
<proteinExistence type="predicted"/>
<sequence length="147" mass="16280">MASLLRSARVASTSRLVAARSLHSSAVRRDHFLDVDPAAFKARALDEKLSKPVLVDFYADWCQPCRVLQPLLKGLTAPGSDFDLITIDVDKFPEVAGEYKVTALPTVVAFKDGKVKNKFSELRLGALLTYPVGFRPEAELKKFLDML</sequence>
<dbReference type="PANTHER" id="PTHR45663:SF11">
    <property type="entry name" value="GEO12009P1"/>
    <property type="match status" value="1"/>
</dbReference>
<feature type="domain" description="Thioredoxin" evidence="1">
    <location>
        <begin position="11"/>
        <end position="147"/>
    </location>
</feature>
<gene>
    <name evidence="2" type="ORF">VHUM_01672</name>
</gene>
<dbReference type="OrthoDB" id="2121326at2759"/>
<dbReference type="AlphaFoldDB" id="A0A7D8Z409"/>
<dbReference type="PANTHER" id="PTHR45663">
    <property type="entry name" value="GEO12009P1"/>
    <property type="match status" value="1"/>
</dbReference>
<dbReference type="GO" id="GO:0005737">
    <property type="term" value="C:cytoplasm"/>
    <property type="evidence" value="ECO:0007669"/>
    <property type="project" value="TreeGrafter"/>
</dbReference>
<dbReference type="InterPro" id="IPR036249">
    <property type="entry name" value="Thioredoxin-like_sf"/>
</dbReference>
<organism evidence="2 3">
    <name type="scientific">Vanrija humicola</name>
    <name type="common">Yeast</name>
    <name type="synonym">Cryptococcus humicola</name>
    <dbReference type="NCBI Taxonomy" id="5417"/>
    <lineage>
        <taxon>Eukaryota</taxon>
        <taxon>Fungi</taxon>
        <taxon>Dikarya</taxon>
        <taxon>Basidiomycota</taxon>
        <taxon>Agaricomycotina</taxon>
        <taxon>Tremellomycetes</taxon>
        <taxon>Trichosporonales</taxon>
        <taxon>Trichosporonaceae</taxon>
        <taxon>Vanrija</taxon>
    </lineage>
</organism>
<dbReference type="PRINTS" id="PR00421">
    <property type="entry name" value="THIOREDOXIN"/>
</dbReference>
<dbReference type="SUPFAM" id="SSF52833">
    <property type="entry name" value="Thioredoxin-like"/>
    <property type="match status" value="1"/>
</dbReference>